<organism evidence="3 4">
    <name type="scientific">Paenibacillus plantarum</name>
    <dbReference type="NCBI Taxonomy" id="2654975"/>
    <lineage>
        <taxon>Bacteria</taxon>
        <taxon>Bacillati</taxon>
        <taxon>Bacillota</taxon>
        <taxon>Bacilli</taxon>
        <taxon>Bacillales</taxon>
        <taxon>Paenibacillaceae</taxon>
        <taxon>Paenibacillus</taxon>
    </lineage>
</organism>
<proteinExistence type="predicted"/>
<dbReference type="InterPro" id="IPR036439">
    <property type="entry name" value="Dockerin_dom_sf"/>
</dbReference>
<name>A0ABX1XMQ0_9BACL</name>
<reference evidence="3 4" key="1">
    <citation type="submission" date="2019-10" db="EMBL/GenBank/DDBJ databases">
        <title>Description of Paenibacillus humi sp. nov.</title>
        <authorList>
            <person name="Carlier A."/>
            <person name="Qi S."/>
        </authorList>
    </citation>
    <scope>NUCLEOTIDE SEQUENCE [LARGE SCALE GENOMIC DNA]</scope>
    <source>
        <strain evidence="3 4">LMG 31461</strain>
    </source>
</reference>
<dbReference type="CDD" id="cd14254">
    <property type="entry name" value="Dockerin_II"/>
    <property type="match status" value="1"/>
</dbReference>
<dbReference type="InterPro" id="IPR003343">
    <property type="entry name" value="Big_2"/>
</dbReference>
<dbReference type="Gene3D" id="2.60.40.1080">
    <property type="match status" value="1"/>
</dbReference>
<feature type="signal peptide" evidence="1">
    <location>
        <begin position="1"/>
        <end position="35"/>
    </location>
</feature>
<feature type="domain" description="Dockerin" evidence="2">
    <location>
        <begin position="1356"/>
        <end position="1417"/>
    </location>
</feature>
<dbReference type="SMART" id="SM00458">
    <property type="entry name" value="RICIN"/>
    <property type="match status" value="1"/>
</dbReference>
<evidence type="ECO:0000313" key="4">
    <source>
        <dbReference type="Proteomes" id="UP000653578"/>
    </source>
</evidence>
<dbReference type="PANTHER" id="PTHR31084:SF19">
    <property type="entry name" value="GLYCOSYL HYDROLASE FAMILY 95 N-TERMINAL DOMAIN-CONTAINING PROTEIN"/>
    <property type="match status" value="1"/>
</dbReference>
<dbReference type="RefSeq" id="WP_171638561.1">
    <property type="nucleotide sequence ID" value="NZ_WHNY01000095.1"/>
</dbReference>
<dbReference type="PROSITE" id="PS51766">
    <property type="entry name" value="DOCKERIN"/>
    <property type="match status" value="1"/>
</dbReference>
<keyword evidence="4" id="KW-1185">Reference proteome</keyword>
<dbReference type="InterPro" id="IPR054363">
    <property type="entry name" value="GH95_cat"/>
</dbReference>
<dbReference type="Proteomes" id="UP000653578">
    <property type="component" value="Unassembled WGS sequence"/>
</dbReference>
<dbReference type="Pfam" id="PF22124">
    <property type="entry name" value="Glyco_hydro_95_cat"/>
    <property type="match status" value="1"/>
</dbReference>
<dbReference type="Pfam" id="PF14498">
    <property type="entry name" value="Glyco_hyd_65N_2"/>
    <property type="match status" value="1"/>
</dbReference>
<dbReference type="SUPFAM" id="SSF49373">
    <property type="entry name" value="Invasin/intimin cell-adhesion fragments"/>
    <property type="match status" value="1"/>
</dbReference>
<protein>
    <recommendedName>
        <fullName evidence="2">Dockerin domain-containing protein</fullName>
    </recommendedName>
</protein>
<dbReference type="Gene3D" id="2.60.40.1180">
    <property type="entry name" value="Golgi alpha-mannosidase II"/>
    <property type="match status" value="1"/>
</dbReference>
<sequence>MSFFKRKVLAKRITASVLSMGLLMQLPLTISIASAASTTTYTGSSTPPEHKLSLWYKQPATDWETEALPIGNGYMGGMVFGGVAQERIQLNEKTLWSGGPGSSSSYTYGNRDGAADHLASVRSKLSTGDINGAHSEANSYLTGVNNGFGSYQSFGDLYLDFAASPALNVVNYRRELDIEDAVSRVKYTLDGVEYTREYFISYPDNVMVTRLTANQPGKLSLDVRPTSAQGGTIVASGNNIQVRGHVTDNQMLYEGNFRVLNEGGTLTPAGGKITVSGANSVTILSTLGTNYANSYPSYVGVDPHDTEMATINAAVNKSYDTLLAAHIEDYKKMFDRVKLDLGDAKPTLPTDELLATYAGTKSKALEVLFYQYGRYLLISSSREGTLPANLQGIWNQSNDAIWSSDYHFNVNIQMNYWPAMVANLSETMTPLIDYVEFLLVPGRISAEKHYGVTGGGWSVGTMNNPFGFTAPGWEYDWGWSPSANAFVANNIWESYKFSGDTTLLSTHVYPILKETAQFWTKFLITDTDGTLVSNPCYSPEQGDISTGCAFDQQLVYDLFTNYLEASAKLGVDGAYRAEVQSKRNQLSPIKVGRYGQIQEWKQDIDDPNNTHRHISQLVALYPGKQINKTTPALMDAAKVTLEHRGDAGTGWSKANKINLWARAQDGTHAHTILEGQLTGSTLKNLFDTHPPFQIDGNFGATSGMSEMLLQSHMDNIDILPALPVSWPTGSYQGLVARGGFEVGVNWKNTRATSMQVKSNKGNRAVVSYPILAGAVVQDQLGQSVAYTTDNSNQISFDTQAGYTYTISSIPTEERDLFDQKTFNLTIQHSNLRMDVSGGSSSDGTAIIQWSAGSGANQQWTFLKTTPGYYEIVSKSSSKALAVKDASTADGANIVQNTYTNDSNYNDEWSVVDVGGGYFQLKNRGSGKVIEIPGSSTTNGAQFVQRTAGTGNNQKFLLSFDTKLNDNDTGSGDAQFVYSPGWGFSSWEGNAYNGDNHYSNQTDAYVYVRFTGSKVQLYGAKNNNQGKAAISIDNGPETIIDTYASSRSDQQKIFESKDLMNQEHVLRLRVTGDKNANSSNTYVTIDRADIVSRINTTVEDMHYQELAALIDNAQSKYDMAVEGDGSGQYAAGSKQTLQAAIVAANQVLQNVVVTQQQIIQAVDALNAALQAFDNAIHASMVQSIAITGASMSITENGGSIPLGVTVLPANAANKTVTWSVYEIDGITTTDKAAIDTNGLLTGLKNGDVQVVAIAKDGSGAQGSTTITISGQIPQQTNIQQAKATLQAVMTVAQSVYDRAVEGTHVGQFPIDSKAVLLLAINDADSMYSNPVAAQDQLEEAANMLNQALQHFNQQIIRVYEPGDVNGDGFINIADLGYVALHYGKTTTSADWNEIKGADFMQDGEINFWDLVGIAHLIH</sequence>
<dbReference type="Gene3D" id="1.20.1270.90">
    <property type="entry name" value="AF1782-like"/>
    <property type="match status" value="2"/>
</dbReference>
<dbReference type="SUPFAM" id="SSF48208">
    <property type="entry name" value="Six-hairpin glycosidases"/>
    <property type="match status" value="1"/>
</dbReference>
<evidence type="ECO:0000256" key="1">
    <source>
        <dbReference type="SAM" id="SignalP"/>
    </source>
</evidence>
<dbReference type="InterPro" id="IPR027414">
    <property type="entry name" value="GH95_N_dom"/>
</dbReference>
<dbReference type="EMBL" id="WHNY01000095">
    <property type="protein sequence ID" value="NOU69813.1"/>
    <property type="molecule type" value="Genomic_DNA"/>
</dbReference>
<evidence type="ECO:0000313" key="3">
    <source>
        <dbReference type="EMBL" id="NOU69813.1"/>
    </source>
</evidence>
<dbReference type="InterPro" id="IPR000772">
    <property type="entry name" value="Ricin_B_lectin"/>
</dbReference>
<dbReference type="SUPFAM" id="SSF50370">
    <property type="entry name" value="Ricin B-like lectins"/>
    <property type="match status" value="1"/>
</dbReference>
<gene>
    <name evidence="3" type="ORF">GC096_38010</name>
</gene>
<dbReference type="InterPro" id="IPR013780">
    <property type="entry name" value="Glyco_hydro_b"/>
</dbReference>
<keyword evidence="1" id="KW-0732">Signal</keyword>
<dbReference type="Pfam" id="PF21307">
    <property type="entry name" value="Glyco_hydro_95_C"/>
    <property type="match status" value="1"/>
</dbReference>
<dbReference type="InterPro" id="IPR016134">
    <property type="entry name" value="Dockerin_dom"/>
</dbReference>
<dbReference type="SUPFAM" id="SSF63446">
    <property type="entry name" value="Type I dockerin domain"/>
    <property type="match status" value="1"/>
</dbReference>
<dbReference type="SMART" id="SM00635">
    <property type="entry name" value="BID_2"/>
    <property type="match status" value="1"/>
</dbReference>
<dbReference type="PANTHER" id="PTHR31084">
    <property type="entry name" value="ALPHA-L-FUCOSIDASE 2"/>
    <property type="match status" value="1"/>
</dbReference>
<evidence type="ECO:0000259" key="2">
    <source>
        <dbReference type="PROSITE" id="PS51766"/>
    </source>
</evidence>
<dbReference type="Pfam" id="PF14200">
    <property type="entry name" value="RicinB_lectin_2"/>
    <property type="match status" value="2"/>
</dbReference>
<dbReference type="Gene3D" id="2.80.10.50">
    <property type="match status" value="1"/>
</dbReference>
<feature type="chain" id="PRO_5046050372" description="Dockerin domain-containing protein" evidence="1">
    <location>
        <begin position="36"/>
        <end position="1417"/>
    </location>
</feature>
<dbReference type="InterPro" id="IPR008964">
    <property type="entry name" value="Invasin/intimin_cell_adhesion"/>
</dbReference>
<comment type="caution">
    <text evidence="3">The sequence shown here is derived from an EMBL/GenBank/DDBJ whole genome shotgun (WGS) entry which is preliminary data.</text>
</comment>
<dbReference type="InterPro" id="IPR035992">
    <property type="entry name" value="Ricin_B-like_lectins"/>
</dbReference>
<dbReference type="PROSITE" id="PS00018">
    <property type="entry name" value="EF_HAND_1"/>
    <property type="match status" value="1"/>
</dbReference>
<dbReference type="PROSITE" id="PS50231">
    <property type="entry name" value="RICIN_B_LECTIN"/>
    <property type="match status" value="1"/>
</dbReference>
<dbReference type="InterPro" id="IPR049053">
    <property type="entry name" value="AFCA-like_C"/>
</dbReference>
<dbReference type="InterPro" id="IPR008928">
    <property type="entry name" value="6-hairpin_glycosidase_sf"/>
</dbReference>
<dbReference type="Gene3D" id="2.70.98.50">
    <property type="entry name" value="putative glycoside hydrolase family protein from bacillus halodurans"/>
    <property type="match status" value="1"/>
</dbReference>
<dbReference type="Gene3D" id="1.10.1330.10">
    <property type="entry name" value="Dockerin domain"/>
    <property type="match status" value="1"/>
</dbReference>
<dbReference type="InterPro" id="IPR018247">
    <property type="entry name" value="EF_Hand_1_Ca_BS"/>
</dbReference>
<dbReference type="Pfam" id="PF07554">
    <property type="entry name" value="FIVAR"/>
    <property type="match status" value="2"/>
</dbReference>
<dbReference type="Pfam" id="PF02368">
    <property type="entry name" value="Big_2"/>
    <property type="match status" value="1"/>
</dbReference>
<dbReference type="Gene3D" id="2.60.120.260">
    <property type="entry name" value="Galactose-binding domain-like"/>
    <property type="match status" value="1"/>
</dbReference>
<accession>A0ABX1XMQ0</accession>